<sequence length="112" mass="13172">MTSLTGSRQCIDSMHDRSTRCSDHSRIAGHMIKRNYVLNKSIHRLMSTASWCAATVQIPRTVCASLTKLAFMTPFDRRWSFIFSFFHQYGQLLRVPRHRWSSTKRAVRLLRR</sequence>
<keyword evidence="2" id="KW-1185">Reference proteome</keyword>
<protein>
    <submittedName>
        <fullName evidence="1">Uncharacterized protein</fullName>
    </submittedName>
</protein>
<evidence type="ECO:0000313" key="2">
    <source>
        <dbReference type="Proteomes" id="UP000053989"/>
    </source>
</evidence>
<reference evidence="2" key="2">
    <citation type="submission" date="2015-01" db="EMBL/GenBank/DDBJ databases">
        <title>Evolutionary Origins and Diversification of the Mycorrhizal Mutualists.</title>
        <authorList>
            <consortium name="DOE Joint Genome Institute"/>
            <consortium name="Mycorrhizal Genomics Consortium"/>
            <person name="Kohler A."/>
            <person name="Kuo A."/>
            <person name="Nagy L.G."/>
            <person name="Floudas D."/>
            <person name="Copeland A."/>
            <person name="Barry K.W."/>
            <person name="Cichocki N."/>
            <person name="Veneault-Fourrey C."/>
            <person name="LaButti K."/>
            <person name="Lindquist E.A."/>
            <person name="Lipzen A."/>
            <person name="Lundell T."/>
            <person name="Morin E."/>
            <person name="Murat C."/>
            <person name="Riley R."/>
            <person name="Ohm R."/>
            <person name="Sun H."/>
            <person name="Tunlid A."/>
            <person name="Henrissat B."/>
            <person name="Grigoriev I.V."/>
            <person name="Hibbett D.S."/>
            <person name="Martin F."/>
        </authorList>
    </citation>
    <scope>NUCLEOTIDE SEQUENCE [LARGE SCALE GENOMIC DNA]</scope>
    <source>
        <strain evidence="2">Foug A</strain>
    </source>
</reference>
<proteinExistence type="predicted"/>
<dbReference type="InParanoid" id="A0A0C3E654"/>
<organism evidence="1 2">
    <name type="scientific">Scleroderma citrinum Foug A</name>
    <dbReference type="NCBI Taxonomy" id="1036808"/>
    <lineage>
        <taxon>Eukaryota</taxon>
        <taxon>Fungi</taxon>
        <taxon>Dikarya</taxon>
        <taxon>Basidiomycota</taxon>
        <taxon>Agaricomycotina</taxon>
        <taxon>Agaricomycetes</taxon>
        <taxon>Agaricomycetidae</taxon>
        <taxon>Boletales</taxon>
        <taxon>Sclerodermatineae</taxon>
        <taxon>Sclerodermataceae</taxon>
        <taxon>Scleroderma</taxon>
    </lineage>
</organism>
<dbReference type="HOGENOM" id="CLU_2147354_0_0_1"/>
<gene>
    <name evidence="1" type="ORF">SCLCIDRAFT_674145</name>
</gene>
<dbReference type="EMBL" id="KN822031">
    <property type="protein sequence ID" value="KIM63929.1"/>
    <property type="molecule type" value="Genomic_DNA"/>
</dbReference>
<reference evidence="1 2" key="1">
    <citation type="submission" date="2014-04" db="EMBL/GenBank/DDBJ databases">
        <authorList>
            <consortium name="DOE Joint Genome Institute"/>
            <person name="Kuo A."/>
            <person name="Kohler A."/>
            <person name="Nagy L.G."/>
            <person name="Floudas D."/>
            <person name="Copeland A."/>
            <person name="Barry K.W."/>
            <person name="Cichocki N."/>
            <person name="Veneault-Fourrey C."/>
            <person name="LaButti K."/>
            <person name="Lindquist E.A."/>
            <person name="Lipzen A."/>
            <person name="Lundell T."/>
            <person name="Morin E."/>
            <person name="Murat C."/>
            <person name="Sun H."/>
            <person name="Tunlid A."/>
            <person name="Henrissat B."/>
            <person name="Grigoriev I.V."/>
            <person name="Hibbett D.S."/>
            <person name="Martin F."/>
            <person name="Nordberg H.P."/>
            <person name="Cantor M.N."/>
            <person name="Hua S.X."/>
        </authorList>
    </citation>
    <scope>NUCLEOTIDE SEQUENCE [LARGE SCALE GENOMIC DNA]</scope>
    <source>
        <strain evidence="1 2">Foug A</strain>
    </source>
</reference>
<accession>A0A0C3E654</accession>
<dbReference type="Proteomes" id="UP000053989">
    <property type="component" value="Unassembled WGS sequence"/>
</dbReference>
<dbReference type="AlphaFoldDB" id="A0A0C3E654"/>
<evidence type="ECO:0000313" key="1">
    <source>
        <dbReference type="EMBL" id="KIM63929.1"/>
    </source>
</evidence>
<name>A0A0C3E654_9AGAM</name>